<keyword evidence="4" id="KW-1000">Mitochondrion outer membrane</keyword>
<evidence type="ECO:0000256" key="1">
    <source>
        <dbReference type="ARBA" id="ARBA00004137"/>
    </source>
</evidence>
<dbReference type="PANTHER" id="PTHR12497">
    <property type="entry name" value="TAZ PROTEIN TAFAZZIN"/>
    <property type="match status" value="1"/>
</dbReference>
<dbReference type="SMART" id="SM00563">
    <property type="entry name" value="PlsC"/>
    <property type="match status" value="1"/>
</dbReference>
<dbReference type="Pfam" id="PF01553">
    <property type="entry name" value="Acyltransferase"/>
    <property type="match status" value="1"/>
</dbReference>
<dbReference type="AlphaFoldDB" id="A0A9P6MKB3"/>
<name>A0A9P6MKB3_9FUNG</name>
<evidence type="ECO:0000256" key="11">
    <source>
        <dbReference type="ARBA" id="ARBA00047906"/>
    </source>
</evidence>
<comment type="caution">
    <text evidence="15">The sequence shown here is derived from an EMBL/GenBank/DDBJ whole genome shotgun (WGS) entry which is preliminary data.</text>
</comment>
<evidence type="ECO:0000256" key="2">
    <source>
        <dbReference type="ARBA" id="ARBA00010524"/>
    </source>
</evidence>
<evidence type="ECO:0000259" key="14">
    <source>
        <dbReference type="SMART" id="SM00563"/>
    </source>
</evidence>
<dbReference type="Proteomes" id="UP000749646">
    <property type="component" value="Unassembled WGS sequence"/>
</dbReference>
<dbReference type="GO" id="GO:0047184">
    <property type="term" value="F:1-acylglycerophosphocholine O-acyltransferase activity"/>
    <property type="evidence" value="ECO:0007669"/>
    <property type="project" value="TreeGrafter"/>
</dbReference>
<protein>
    <recommendedName>
        <fullName evidence="12">Tafazzin family protein</fullName>
    </recommendedName>
</protein>
<dbReference type="InterPro" id="IPR002123">
    <property type="entry name" value="Plipid/glycerol_acylTrfase"/>
</dbReference>
<dbReference type="SUPFAM" id="SSF69593">
    <property type="entry name" value="Glycerol-3-phosphate (1)-acyltransferase"/>
    <property type="match status" value="1"/>
</dbReference>
<comment type="catalytic activity">
    <reaction evidence="11">
        <text>1'-[1,2-diacyl-sn-glycero-3-phospho],3'-[1-acyl-sn-glycero-3-phospho]-glycerol + a 1,2-diacyl-sn-glycero-3-phosphocholine = a cardiolipin + a 1-acyl-sn-glycero-3-phosphocholine</text>
        <dbReference type="Rhea" id="RHEA:33731"/>
        <dbReference type="ChEBI" id="CHEBI:57643"/>
        <dbReference type="ChEBI" id="CHEBI:58168"/>
        <dbReference type="ChEBI" id="CHEBI:62237"/>
        <dbReference type="ChEBI" id="CHEBI:64743"/>
    </reaction>
    <physiologicalReaction direction="left-to-right" evidence="11">
        <dbReference type="Rhea" id="RHEA:33732"/>
    </physiologicalReaction>
    <physiologicalReaction direction="right-to-left" evidence="11">
        <dbReference type="Rhea" id="RHEA:33733"/>
    </physiologicalReaction>
</comment>
<evidence type="ECO:0000256" key="8">
    <source>
        <dbReference type="ARBA" id="ARBA00023136"/>
    </source>
</evidence>
<evidence type="ECO:0000256" key="3">
    <source>
        <dbReference type="ARBA" id="ARBA00022679"/>
    </source>
</evidence>
<comment type="similarity">
    <text evidence="2 12">Belongs to the taffazin family.</text>
</comment>
<keyword evidence="8" id="KW-0472">Membrane</keyword>
<feature type="domain" description="Phospholipid/glycerol acyltransferase" evidence="14">
    <location>
        <begin position="185"/>
        <end position="324"/>
    </location>
</feature>
<dbReference type="OrthoDB" id="193467at2759"/>
<gene>
    <name evidence="15" type="ORF">BGZ65_007321</name>
</gene>
<evidence type="ECO:0000256" key="13">
    <source>
        <dbReference type="SAM" id="MobiDB-lite"/>
    </source>
</evidence>
<keyword evidence="3" id="KW-0808">Transferase</keyword>
<feature type="compositionally biased region" description="Pro residues" evidence="13">
    <location>
        <begin position="80"/>
        <end position="95"/>
    </location>
</feature>
<keyword evidence="9" id="KW-0012">Acyltransferase</keyword>
<evidence type="ECO:0000256" key="9">
    <source>
        <dbReference type="ARBA" id="ARBA00023315"/>
    </source>
</evidence>
<dbReference type="CDD" id="cd07989">
    <property type="entry name" value="LPLAT_AGPAT-like"/>
    <property type="match status" value="1"/>
</dbReference>
<evidence type="ECO:0000256" key="4">
    <source>
        <dbReference type="ARBA" id="ARBA00022787"/>
    </source>
</evidence>
<proteinExistence type="inferred from homology"/>
<keyword evidence="6" id="KW-0443">Lipid metabolism</keyword>
<evidence type="ECO:0000313" key="15">
    <source>
        <dbReference type="EMBL" id="KAG0006499.1"/>
    </source>
</evidence>
<evidence type="ECO:0000256" key="6">
    <source>
        <dbReference type="ARBA" id="ARBA00023098"/>
    </source>
</evidence>
<dbReference type="PANTHER" id="PTHR12497:SF0">
    <property type="entry name" value="TAFAZZIN"/>
    <property type="match status" value="1"/>
</dbReference>
<organism evidence="15 16">
    <name type="scientific">Modicella reniformis</name>
    <dbReference type="NCBI Taxonomy" id="1440133"/>
    <lineage>
        <taxon>Eukaryota</taxon>
        <taxon>Fungi</taxon>
        <taxon>Fungi incertae sedis</taxon>
        <taxon>Mucoromycota</taxon>
        <taxon>Mortierellomycotina</taxon>
        <taxon>Mortierellomycetes</taxon>
        <taxon>Mortierellales</taxon>
        <taxon>Mortierellaceae</taxon>
        <taxon>Modicella</taxon>
    </lineage>
</organism>
<feature type="compositionally biased region" description="Low complexity" evidence="13">
    <location>
        <begin position="50"/>
        <end position="62"/>
    </location>
</feature>
<dbReference type="GO" id="GO:0007007">
    <property type="term" value="P:inner mitochondrial membrane organization"/>
    <property type="evidence" value="ECO:0007669"/>
    <property type="project" value="TreeGrafter"/>
</dbReference>
<keyword evidence="16" id="KW-1185">Reference proteome</keyword>
<keyword evidence="5" id="KW-0999">Mitochondrion inner membrane</keyword>
<evidence type="ECO:0000313" key="16">
    <source>
        <dbReference type="Proteomes" id="UP000749646"/>
    </source>
</evidence>
<comment type="subcellular location">
    <subcellularLocation>
        <location evidence="1">Mitochondrion inner membrane</location>
        <topology evidence="1">Peripheral membrane protein</topology>
        <orientation evidence="1">Intermembrane side</orientation>
    </subcellularLocation>
    <subcellularLocation>
        <location evidence="10">Mitochondrion outer membrane</location>
        <topology evidence="10">Peripheral membrane protein</topology>
        <orientation evidence="10">Intermembrane side</orientation>
    </subcellularLocation>
</comment>
<dbReference type="GO" id="GO:0005743">
    <property type="term" value="C:mitochondrial inner membrane"/>
    <property type="evidence" value="ECO:0007669"/>
    <property type="project" value="UniProtKB-SubCell"/>
</dbReference>
<feature type="region of interest" description="Disordered" evidence="13">
    <location>
        <begin position="1"/>
        <end position="95"/>
    </location>
</feature>
<dbReference type="EMBL" id="JAAAHW010000106">
    <property type="protein sequence ID" value="KAG0006499.1"/>
    <property type="molecule type" value="Genomic_DNA"/>
</dbReference>
<evidence type="ECO:0000256" key="5">
    <source>
        <dbReference type="ARBA" id="ARBA00022792"/>
    </source>
</evidence>
<dbReference type="GO" id="GO:0035965">
    <property type="term" value="P:cardiolipin acyl-chain remodeling"/>
    <property type="evidence" value="ECO:0007669"/>
    <property type="project" value="TreeGrafter"/>
</dbReference>
<reference evidence="15" key="1">
    <citation type="journal article" date="2020" name="Fungal Divers.">
        <title>Resolving the Mortierellaceae phylogeny through synthesis of multi-gene phylogenetics and phylogenomics.</title>
        <authorList>
            <person name="Vandepol N."/>
            <person name="Liber J."/>
            <person name="Desiro A."/>
            <person name="Na H."/>
            <person name="Kennedy M."/>
            <person name="Barry K."/>
            <person name="Grigoriev I.V."/>
            <person name="Miller A.N."/>
            <person name="O'Donnell K."/>
            <person name="Stajich J.E."/>
            <person name="Bonito G."/>
        </authorList>
    </citation>
    <scope>NUCLEOTIDE SEQUENCE</scope>
    <source>
        <strain evidence="15">MES-2147</strain>
    </source>
</reference>
<accession>A0A9P6MKB3</accession>
<evidence type="ECO:0000256" key="10">
    <source>
        <dbReference type="ARBA" id="ARBA00024323"/>
    </source>
</evidence>
<evidence type="ECO:0000256" key="12">
    <source>
        <dbReference type="RuleBase" id="RU365062"/>
    </source>
</evidence>
<feature type="compositionally biased region" description="Polar residues" evidence="13">
    <location>
        <begin position="1"/>
        <end position="19"/>
    </location>
</feature>
<sequence>MRGFWTQFSSSSVPTNNTPAGDDTDSVSVKPAPAPARALSTPFPIKDATKTTGQYDSSTTTTGDDKDRISSSQTSSPKLEPSPLPDLPFIPPPDQNPDLKGLSIFNADPSSLLLQYPRSNIERVQDFYQMYNPPERGWWDVASAMVMCGVGVVSKIFMTFGAYTEVHNLNPFLKILFDPHRTRPILTVTNHASTADDPLIWGALPWKCHLDPTRTIRYTLGAQELCYPNKLVSAFFRFGQTVPTIRGIGIYQPAIDKSIDLLRTGRWVHIFPEGKINQTDQLIRLKWGVGRILMEYGGPPVAEGGKSMNEVEMPIVIPIYHLGMENILRLYEDNSSPVFPRLGMPLTIVFGEPIDFGSLMKEYKEGKIQEVEARVKITERVFEAMDELKNVAHRWRPQDVDFTSRYRDTTVKIEEL</sequence>
<dbReference type="PRINTS" id="PR00979">
    <property type="entry name" value="TAFAZZIN"/>
</dbReference>
<keyword evidence="7" id="KW-0496">Mitochondrion</keyword>
<evidence type="ECO:0000256" key="7">
    <source>
        <dbReference type="ARBA" id="ARBA00023128"/>
    </source>
</evidence>
<dbReference type="GO" id="GO:0005741">
    <property type="term" value="C:mitochondrial outer membrane"/>
    <property type="evidence" value="ECO:0007669"/>
    <property type="project" value="UniProtKB-SubCell"/>
</dbReference>
<dbReference type="InterPro" id="IPR000872">
    <property type="entry name" value="Tafazzin"/>
</dbReference>